<name>A0A2R8AQ71_9RHOB</name>
<organism evidence="1 2">
    <name type="scientific">Pseudoprimorskyibacter insulae</name>
    <dbReference type="NCBI Taxonomy" id="1695997"/>
    <lineage>
        <taxon>Bacteria</taxon>
        <taxon>Pseudomonadati</taxon>
        <taxon>Pseudomonadota</taxon>
        <taxon>Alphaproteobacteria</taxon>
        <taxon>Rhodobacterales</taxon>
        <taxon>Paracoccaceae</taxon>
        <taxon>Pseudoprimorskyibacter</taxon>
    </lineage>
</organism>
<sequence>MHATLKILPILLIAACVPVSKVSDQLSRLQPKPAEKATPTTLEEMATFAPAGYARLLNDRPYGFRFSVPGEPVRRGQRSERYEVRSADCAGTDCGNPRYRSEIRSTGDARTFLRDDTWFGWSFYNANIPSFSRRDALKTVYGQWKLDGSIPAAIRVIQIGQGEGNWTTCDPAVCQRTQDAGRDVVLQLDDMRQANNWGEAQNDGYICKLFSMEASRGTWVDLVINSNFAPDHTGFVRAWVNGDLVCNYQGAVAPTQPKTRSADPNHRRGIYVSYTTRWDTARKGAPRPTMVAYYDEYLSGTKREDVDTRLRIAANKPPVD</sequence>
<evidence type="ECO:0000313" key="2">
    <source>
        <dbReference type="Proteomes" id="UP000244904"/>
    </source>
</evidence>
<gene>
    <name evidence="1" type="ORF">PRI8871_00573</name>
</gene>
<dbReference type="InterPro" id="IPR025975">
    <property type="entry name" value="Polysacc_lyase"/>
</dbReference>
<evidence type="ECO:0000313" key="1">
    <source>
        <dbReference type="EMBL" id="SPF77984.1"/>
    </source>
</evidence>
<protein>
    <submittedName>
        <fullName evidence="1">Uncharacterized protein</fullName>
    </submittedName>
</protein>
<dbReference type="Gene3D" id="2.60.120.200">
    <property type="match status" value="1"/>
</dbReference>
<dbReference type="Proteomes" id="UP000244904">
    <property type="component" value="Unassembled WGS sequence"/>
</dbReference>
<dbReference type="EMBL" id="OMOJ01000001">
    <property type="protein sequence ID" value="SPF77984.1"/>
    <property type="molecule type" value="Genomic_DNA"/>
</dbReference>
<accession>A0A2R8AQ71</accession>
<dbReference type="RefSeq" id="WP_219928987.1">
    <property type="nucleotide sequence ID" value="NZ_OMOJ01000001.1"/>
</dbReference>
<keyword evidence="2" id="KW-1185">Reference proteome</keyword>
<dbReference type="Pfam" id="PF14099">
    <property type="entry name" value="Polysacc_lyase"/>
    <property type="match status" value="1"/>
</dbReference>
<dbReference type="AlphaFoldDB" id="A0A2R8AQ71"/>
<reference evidence="2" key="1">
    <citation type="submission" date="2018-03" db="EMBL/GenBank/DDBJ databases">
        <authorList>
            <person name="Rodrigo-Torres L."/>
            <person name="Arahal R. D."/>
            <person name="Lucena T."/>
        </authorList>
    </citation>
    <scope>NUCLEOTIDE SEQUENCE [LARGE SCALE GENOMIC DNA]</scope>
    <source>
        <strain evidence="2">CECT 8871</strain>
    </source>
</reference>
<proteinExistence type="predicted"/>